<dbReference type="InterPro" id="IPR009057">
    <property type="entry name" value="Homeodomain-like_sf"/>
</dbReference>
<organism evidence="6 7">
    <name type="scientific">Rhodovastum atsumiense</name>
    <dbReference type="NCBI Taxonomy" id="504468"/>
    <lineage>
        <taxon>Bacteria</taxon>
        <taxon>Pseudomonadati</taxon>
        <taxon>Pseudomonadota</taxon>
        <taxon>Alphaproteobacteria</taxon>
        <taxon>Acetobacterales</taxon>
        <taxon>Acetobacteraceae</taxon>
        <taxon>Rhodovastum</taxon>
    </lineage>
</organism>
<keyword evidence="1" id="KW-0805">Transcription regulation</keyword>
<dbReference type="OrthoDB" id="9816431at2"/>
<proteinExistence type="predicted"/>
<dbReference type="FunFam" id="1.10.10.60:FF:000141">
    <property type="entry name" value="TetR family transcriptional regulator"/>
    <property type="match status" value="1"/>
</dbReference>
<dbReference type="Gene3D" id="1.10.10.60">
    <property type="entry name" value="Homeodomain-like"/>
    <property type="match status" value="1"/>
</dbReference>
<comment type="caution">
    <text evidence="6">The sequence shown here is derived from an EMBL/GenBank/DDBJ whole genome shotgun (WGS) entry which is preliminary data.</text>
</comment>
<reference evidence="6 7" key="1">
    <citation type="submission" date="2019-09" db="EMBL/GenBank/DDBJ databases">
        <title>Genome sequence of Rhodovastum atsumiense, a diverse member of the Acetobacteraceae family of non-sulfur purple photosynthetic bacteria.</title>
        <authorList>
            <person name="Meyer T."/>
            <person name="Kyndt J."/>
        </authorList>
    </citation>
    <scope>NUCLEOTIDE SEQUENCE [LARGE SCALE GENOMIC DNA]</scope>
    <source>
        <strain evidence="6 7">DSM 21279</strain>
    </source>
</reference>
<evidence type="ECO:0000256" key="2">
    <source>
        <dbReference type="ARBA" id="ARBA00023125"/>
    </source>
</evidence>
<evidence type="ECO:0000256" key="4">
    <source>
        <dbReference type="PROSITE-ProRule" id="PRU00335"/>
    </source>
</evidence>
<evidence type="ECO:0000313" key="6">
    <source>
        <dbReference type="EMBL" id="KAA5608851.1"/>
    </source>
</evidence>
<keyword evidence="7" id="KW-1185">Reference proteome</keyword>
<dbReference type="EMBL" id="VWPK01000066">
    <property type="protein sequence ID" value="KAA5608851.1"/>
    <property type="molecule type" value="Genomic_DNA"/>
</dbReference>
<keyword evidence="3" id="KW-0804">Transcription</keyword>
<dbReference type="PANTHER" id="PTHR30055">
    <property type="entry name" value="HTH-TYPE TRANSCRIPTIONAL REGULATOR RUTR"/>
    <property type="match status" value="1"/>
</dbReference>
<dbReference type="AlphaFoldDB" id="A0A5M6IKR0"/>
<sequence>MDRPPPPPETPSPKRQQIERAAEALFLAQGYGAVSMDQIARTAGVSKATLYAHFESKERLFASIVAERKRESAVEEALFPDEVSDLPAVLQAIGQRLLRFLLQPPTLAIYRVAIAESGRFPELGRALYEGGPQRFCQRFAAWLDMLATRGMVATADPLVAAHQFTALLRADVFLRASLAVPPLPDDAEIDTTVAAAVETWLRAFAPPAR</sequence>
<dbReference type="InterPro" id="IPR039536">
    <property type="entry name" value="TetR_C_Proteobacteria"/>
</dbReference>
<accession>A0A5M6IKR0</accession>
<gene>
    <name evidence="6" type="ORF">F1189_27090</name>
</gene>
<dbReference type="PANTHER" id="PTHR30055:SF146">
    <property type="entry name" value="HTH-TYPE TRANSCRIPTIONAL DUAL REGULATOR CECR"/>
    <property type="match status" value="1"/>
</dbReference>
<dbReference type="PROSITE" id="PS50977">
    <property type="entry name" value="HTH_TETR_2"/>
    <property type="match status" value="1"/>
</dbReference>
<dbReference type="InterPro" id="IPR036271">
    <property type="entry name" value="Tet_transcr_reg_TetR-rel_C_sf"/>
</dbReference>
<dbReference type="SUPFAM" id="SSF48498">
    <property type="entry name" value="Tetracyclin repressor-like, C-terminal domain"/>
    <property type="match status" value="1"/>
</dbReference>
<name>A0A5M6IKR0_9PROT</name>
<dbReference type="Gene3D" id="1.10.357.10">
    <property type="entry name" value="Tetracycline Repressor, domain 2"/>
    <property type="match status" value="1"/>
</dbReference>
<dbReference type="PROSITE" id="PS01081">
    <property type="entry name" value="HTH_TETR_1"/>
    <property type="match status" value="1"/>
</dbReference>
<evidence type="ECO:0000313" key="7">
    <source>
        <dbReference type="Proteomes" id="UP000325255"/>
    </source>
</evidence>
<dbReference type="Proteomes" id="UP000325255">
    <property type="component" value="Unassembled WGS sequence"/>
</dbReference>
<feature type="DNA-binding region" description="H-T-H motif" evidence="4">
    <location>
        <begin position="35"/>
        <end position="54"/>
    </location>
</feature>
<feature type="domain" description="HTH tetR-type" evidence="5">
    <location>
        <begin position="12"/>
        <end position="72"/>
    </location>
</feature>
<dbReference type="InterPro" id="IPR023772">
    <property type="entry name" value="DNA-bd_HTH_TetR-type_CS"/>
</dbReference>
<dbReference type="SUPFAM" id="SSF46689">
    <property type="entry name" value="Homeodomain-like"/>
    <property type="match status" value="1"/>
</dbReference>
<dbReference type="GO" id="GO:0003700">
    <property type="term" value="F:DNA-binding transcription factor activity"/>
    <property type="evidence" value="ECO:0007669"/>
    <property type="project" value="TreeGrafter"/>
</dbReference>
<dbReference type="InterPro" id="IPR001647">
    <property type="entry name" value="HTH_TetR"/>
</dbReference>
<keyword evidence="2 4" id="KW-0238">DNA-binding</keyword>
<dbReference type="Pfam" id="PF14246">
    <property type="entry name" value="TetR_C_7"/>
    <property type="match status" value="1"/>
</dbReference>
<evidence type="ECO:0000259" key="5">
    <source>
        <dbReference type="PROSITE" id="PS50977"/>
    </source>
</evidence>
<dbReference type="PRINTS" id="PR00455">
    <property type="entry name" value="HTHTETR"/>
</dbReference>
<dbReference type="RefSeq" id="WP_150044826.1">
    <property type="nucleotide sequence ID" value="NZ_OW485601.1"/>
</dbReference>
<evidence type="ECO:0000256" key="1">
    <source>
        <dbReference type="ARBA" id="ARBA00023015"/>
    </source>
</evidence>
<evidence type="ECO:0000256" key="3">
    <source>
        <dbReference type="ARBA" id="ARBA00023163"/>
    </source>
</evidence>
<dbReference type="Pfam" id="PF00440">
    <property type="entry name" value="TetR_N"/>
    <property type="match status" value="1"/>
</dbReference>
<dbReference type="GO" id="GO:0000976">
    <property type="term" value="F:transcription cis-regulatory region binding"/>
    <property type="evidence" value="ECO:0007669"/>
    <property type="project" value="TreeGrafter"/>
</dbReference>
<protein>
    <submittedName>
        <fullName evidence="6">TetR/AcrR family transcriptional regulator</fullName>
    </submittedName>
</protein>
<dbReference type="InterPro" id="IPR050109">
    <property type="entry name" value="HTH-type_TetR-like_transc_reg"/>
</dbReference>